<evidence type="ECO:0000256" key="1">
    <source>
        <dbReference type="ARBA" id="ARBA00004956"/>
    </source>
</evidence>
<evidence type="ECO:0000256" key="6">
    <source>
        <dbReference type="ARBA" id="ARBA00022840"/>
    </source>
</evidence>
<dbReference type="EMBL" id="CP001032">
    <property type="protein sequence ID" value="ACB75313.1"/>
    <property type="molecule type" value="Genomic_DNA"/>
</dbReference>
<protein>
    <recommendedName>
        <fullName evidence="10">Acetyl-coenzyme A carboxylase carboxyl transferase subunit alpha</fullName>
        <shortName evidence="10">ACCase subunit alpha</shortName>
        <shortName evidence="10">Acetyl-CoA carboxylase carboxyltransferase subunit alpha</shortName>
        <ecNumber evidence="10">2.1.3.15</ecNumber>
    </recommendedName>
</protein>
<dbReference type="UniPathway" id="UPA00655">
    <property type="reaction ID" value="UER00711"/>
</dbReference>
<dbReference type="NCBIfam" id="TIGR00513">
    <property type="entry name" value="accA"/>
    <property type="match status" value="1"/>
</dbReference>
<comment type="subunit">
    <text evidence="10">Acetyl-CoA carboxylase is a heterohexamer composed of biotin carboxyl carrier protein (AccB), biotin carboxylase (AccC) and two subunits each of ACCase subunit alpha (AccA) and ACCase subunit beta (AccD).</text>
</comment>
<dbReference type="InterPro" id="IPR001095">
    <property type="entry name" value="Acetyl_CoA_COase_a_su"/>
</dbReference>
<dbReference type="GO" id="GO:0006633">
    <property type="term" value="P:fatty acid biosynthetic process"/>
    <property type="evidence" value="ECO:0007669"/>
    <property type="project" value="UniProtKB-KW"/>
</dbReference>
<reference evidence="13 14" key="1">
    <citation type="journal article" date="2011" name="J. Bacteriol.">
        <title>Genome sequence of the verrucomicrobium Opitutus terrae PB90-1, an abundant inhabitant of rice paddy soil ecosystems.</title>
        <authorList>
            <person name="van Passel M.W."/>
            <person name="Kant R."/>
            <person name="Palva A."/>
            <person name="Copeland A."/>
            <person name="Lucas S."/>
            <person name="Lapidus A."/>
            <person name="Glavina del Rio T."/>
            <person name="Pitluck S."/>
            <person name="Goltsman E."/>
            <person name="Clum A."/>
            <person name="Sun H."/>
            <person name="Schmutz J."/>
            <person name="Larimer F.W."/>
            <person name="Land M.L."/>
            <person name="Hauser L."/>
            <person name="Kyrpides N."/>
            <person name="Mikhailova N."/>
            <person name="Richardson P.P."/>
            <person name="Janssen P.H."/>
            <person name="de Vos W.M."/>
            <person name="Smidt H."/>
        </authorList>
    </citation>
    <scope>NUCLEOTIDE SEQUENCE [LARGE SCALE GENOMIC DNA]</scope>
    <source>
        <strain evidence="14">DSM 11246 / JCM 15787 / PB90-1</strain>
    </source>
</reference>
<dbReference type="GO" id="GO:0003989">
    <property type="term" value="F:acetyl-CoA carboxylase activity"/>
    <property type="evidence" value="ECO:0007669"/>
    <property type="project" value="InterPro"/>
</dbReference>
<dbReference type="STRING" id="452637.Oter_2030"/>
<keyword evidence="8 10" id="KW-0275">Fatty acid biosynthesis</keyword>
<evidence type="ECO:0000313" key="14">
    <source>
        <dbReference type="Proteomes" id="UP000007013"/>
    </source>
</evidence>
<organism evidence="13 14">
    <name type="scientific">Opitutus terrae (strain DSM 11246 / JCM 15787 / PB90-1)</name>
    <dbReference type="NCBI Taxonomy" id="452637"/>
    <lineage>
        <taxon>Bacteria</taxon>
        <taxon>Pseudomonadati</taxon>
        <taxon>Verrucomicrobiota</taxon>
        <taxon>Opitutia</taxon>
        <taxon>Opitutales</taxon>
        <taxon>Opitutaceae</taxon>
        <taxon>Opitutus</taxon>
    </lineage>
</organism>
<sequence>MDKPAYVLEFEKPLRDLAREFDALHQKSLEQKVNLSAELAAIEKRIGDAQREIYTNLTPWQRVQIARHPKRPYALDYVQLIFEQFQELHGDRQYNDDRALVGGTAFFEGESVMIIAQQKGRDTKENILRNFGMPQPEGYRKALRLMRLAEKFGLPVITFIDTPGAYPGVESEARHVSEAIAVNLREMALLRVPSIAVVVGEGGSGGALGIGVTDRVLIFENSYYSVISPEGCAAILWKDRAAAPLAAEALKLNAAKLKELGVIDEVIPEPMGGAHNGVAVAAAALKTSLQRHLGELRQLPGDQLLDTRYQRYRHLGVFEEAGVAHV</sequence>
<dbReference type="KEGG" id="ote:Oter_2030"/>
<dbReference type="Pfam" id="PF03255">
    <property type="entry name" value="ACCA"/>
    <property type="match status" value="1"/>
</dbReference>
<evidence type="ECO:0000256" key="7">
    <source>
        <dbReference type="ARBA" id="ARBA00023098"/>
    </source>
</evidence>
<keyword evidence="6 10" id="KW-0067">ATP-binding</keyword>
<dbReference type="PANTHER" id="PTHR42853">
    <property type="entry name" value="ACETYL-COENZYME A CARBOXYLASE CARBOXYL TRANSFERASE SUBUNIT ALPHA"/>
    <property type="match status" value="1"/>
</dbReference>
<evidence type="ECO:0000313" key="13">
    <source>
        <dbReference type="EMBL" id="ACB75313.1"/>
    </source>
</evidence>
<dbReference type="NCBIfam" id="NF041504">
    <property type="entry name" value="AccA_sub"/>
    <property type="match status" value="1"/>
</dbReference>
<proteinExistence type="inferred from homology"/>
<evidence type="ECO:0000256" key="4">
    <source>
        <dbReference type="ARBA" id="ARBA00022741"/>
    </source>
</evidence>
<dbReference type="eggNOG" id="COG0825">
    <property type="taxonomic scope" value="Bacteria"/>
</dbReference>
<evidence type="ECO:0000259" key="12">
    <source>
        <dbReference type="PROSITE" id="PS50989"/>
    </source>
</evidence>
<evidence type="ECO:0000256" key="3">
    <source>
        <dbReference type="ARBA" id="ARBA00022679"/>
    </source>
</evidence>
<dbReference type="OrthoDB" id="9808023at2"/>
<evidence type="ECO:0000256" key="10">
    <source>
        <dbReference type="HAMAP-Rule" id="MF_00823"/>
    </source>
</evidence>
<dbReference type="EC" id="2.1.3.15" evidence="10"/>
<comment type="pathway">
    <text evidence="1 10">Lipid metabolism; malonyl-CoA biosynthesis; malonyl-CoA from acetyl-CoA: step 1/1.</text>
</comment>
<dbReference type="HAMAP" id="MF_00823">
    <property type="entry name" value="AcetylCoA_CT_alpha"/>
    <property type="match status" value="1"/>
</dbReference>
<evidence type="ECO:0000256" key="9">
    <source>
        <dbReference type="ARBA" id="ARBA00049152"/>
    </source>
</evidence>
<evidence type="ECO:0000256" key="11">
    <source>
        <dbReference type="SAM" id="Coils"/>
    </source>
</evidence>
<dbReference type="PANTHER" id="PTHR42853:SF3">
    <property type="entry name" value="ACETYL-COENZYME A CARBOXYLASE CARBOXYL TRANSFERASE SUBUNIT ALPHA, CHLOROPLASTIC"/>
    <property type="match status" value="1"/>
</dbReference>
<dbReference type="Gene3D" id="3.90.226.10">
    <property type="entry name" value="2-enoyl-CoA Hydratase, Chain A, domain 1"/>
    <property type="match status" value="1"/>
</dbReference>
<keyword evidence="11" id="KW-0175">Coiled coil</keyword>
<dbReference type="AlphaFoldDB" id="B1ZYS7"/>
<keyword evidence="5 10" id="KW-0276">Fatty acid metabolism</keyword>
<evidence type="ECO:0000256" key="8">
    <source>
        <dbReference type="ARBA" id="ARBA00023160"/>
    </source>
</evidence>
<feature type="coiled-coil region" evidence="11">
    <location>
        <begin position="25"/>
        <end position="52"/>
    </location>
</feature>
<comment type="catalytic activity">
    <reaction evidence="9 10">
        <text>N(6)-carboxybiotinyl-L-lysyl-[protein] + acetyl-CoA = N(6)-biotinyl-L-lysyl-[protein] + malonyl-CoA</text>
        <dbReference type="Rhea" id="RHEA:54728"/>
        <dbReference type="Rhea" id="RHEA-COMP:10505"/>
        <dbReference type="Rhea" id="RHEA-COMP:10506"/>
        <dbReference type="ChEBI" id="CHEBI:57288"/>
        <dbReference type="ChEBI" id="CHEBI:57384"/>
        <dbReference type="ChEBI" id="CHEBI:83144"/>
        <dbReference type="ChEBI" id="CHEBI:83145"/>
        <dbReference type="EC" id="2.1.3.15"/>
    </reaction>
</comment>
<name>B1ZYS7_OPITP</name>
<evidence type="ECO:0000256" key="5">
    <source>
        <dbReference type="ARBA" id="ARBA00022832"/>
    </source>
</evidence>
<accession>B1ZYS7</accession>
<keyword evidence="3 10" id="KW-0808">Transferase</keyword>
<dbReference type="PROSITE" id="PS50989">
    <property type="entry name" value="COA_CT_CTER"/>
    <property type="match status" value="1"/>
</dbReference>
<comment type="subcellular location">
    <subcellularLocation>
        <location evidence="10">Cytoplasm</location>
    </subcellularLocation>
</comment>
<gene>
    <name evidence="10" type="primary">accA</name>
    <name evidence="13" type="ordered locus">Oter_2030</name>
</gene>
<feature type="domain" description="CoA carboxyltransferase C-terminal" evidence="12">
    <location>
        <begin position="41"/>
        <end position="295"/>
    </location>
</feature>
<keyword evidence="4 10" id="KW-0547">Nucleotide-binding</keyword>
<dbReference type="InterPro" id="IPR011763">
    <property type="entry name" value="COA_CT_C"/>
</dbReference>
<keyword evidence="7 10" id="KW-0443">Lipid metabolism</keyword>
<comment type="similarity">
    <text evidence="10">Belongs to the AccA family.</text>
</comment>
<dbReference type="InterPro" id="IPR029045">
    <property type="entry name" value="ClpP/crotonase-like_dom_sf"/>
</dbReference>
<keyword evidence="14" id="KW-1185">Reference proteome</keyword>
<evidence type="ECO:0000256" key="2">
    <source>
        <dbReference type="ARBA" id="ARBA00022516"/>
    </source>
</evidence>
<dbReference type="GO" id="GO:0016743">
    <property type="term" value="F:carboxyl- or carbamoyltransferase activity"/>
    <property type="evidence" value="ECO:0007669"/>
    <property type="project" value="UniProtKB-UniRule"/>
</dbReference>
<dbReference type="GO" id="GO:2001295">
    <property type="term" value="P:malonyl-CoA biosynthetic process"/>
    <property type="evidence" value="ECO:0007669"/>
    <property type="project" value="UniProtKB-UniRule"/>
</dbReference>
<keyword evidence="2 10" id="KW-0444">Lipid biosynthesis</keyword>
<dbReference type="Proteomes" id="UP000007013">
    <property type="component" value="Chromosome"/>
</dbReference>
<comment type="function">
    <text evidence="10">Component of the acetyl coenzyme A carboxylase (ACC) complex. First, biotin carboxylase catalyzes the carboxylation of biotin on its carrier protein (BCCP) and then the CO(2) group is transferred by the carboxyltransferase to acetyl-CoA to form malonyl-CoA.</text>
</comment>
<dbReference type="NCBIfam" id="NF004344">
    <property type="entry name" value="PRK05724.1"/>
    <property type="match status" value="1"/>
</dbReference>
<dbReference type="SUPFAM" id="SSF52096">
    <property type="entry name" value="ClpP/crotonase"/>
    <property type="match status" value="1"/>
</dbReference>
<dbReference type="GO" id="GO:0005524">
    <property type="term" value="F:ATP binding"/>
    <property type="evidence" value="ECO:0007669"/>
    <property type="project" value="UniProtKB-KW"/>
</dbReference>
<keyword evidence="10" id="KW-0963">Cytoplasm</keyword>
<dbReference type="GO" id="GO:0009317">
    <property type="term" value="C:acetyl-CoA carboxylase complex"/>
    <property type="evidence" value="ECO:0007669"/>
    <property type="project" value="InterPro"/>
</dbReference>
<dbReference type="PRINTS" id="PR01069">
    <property type="entry name" value="ACCCTRFRASEA"/>
</dbReference>
<dbReference type="RefSeq" id="WP_012374850.1">
    <property type="nucleotide sequence ID" value="NC_010571.1"/>
</dbReference>
<dbReference type="HOGENOM" id="CLU_015486_0_2_0"/>